<sequence length="60" mass="6763">MKYLTRTAFASVYCLHGNKPSSLTSDQRATLHVSNVYSYAIRHWPCVLSINSDCLQITEA</sequence>
<organism evidence="1">
    <name type="scientific">Anguilla anguilla</name>
    <name type="common">European freshwater eel</name>
    <name type="synonym">Muraena anguilla</name>
    <dbReference type="NCBI Taxonomy" id="7936"/>
    <lineage>
        <taxon>Eukaryota</taxon>
        <taxon>Metazoa</taxon>
        <taxon>Chordata</taxon>
        <taxon>Craniata</taxon>
        <taxon>Vertebrata</taxon>
        <taxon>Euteleostomi</taxon>
        <taxon>Actinopterygii</taxon>
        <taxon>Neopterygii</taxon>
        <taxon>Teleostei</taxon>
        <taxon>Anguilliformes</taxon>
        <taxon>Anguillidae</taxon>
        <taxon>Anguilla</taxon>
    </lineage>
</organism>
<reference evidence="1" key="1">
    <citation type="submission" date="2014-11" db="EMBL/GenBank/DDBJ databases">
        <authorList>
            <person name="Amaro Gonzalez C."/>
        </authorList>
    </citation>
    <scope>NUCLEOTIDE SEQUENCE</scope>
</reference>
<accession>A0A0E9WAG8</accession>
<evidence type="ECO:0000313" key="1">
    <source>
        <dbReference type="EMBL" id="JAH86580.1"/>
    </source>
</evidence>
<dbReference type="AlphaFoldDB" id="A0A0E9WAG8"/>
<reference evidence="1" key="2">
    <citation type="journal article" date="2015" name="Fish Shellfish Immunol.">
        <title>Early steps in the European eel (Anguilla anguilla)-Vibrio vulnificus interaction in the gills: Role of the RtxA13 toxin.</title>
        <authorList>
            <person name="Callol A."/>
            <person name="Pajuelo D."/>
            <person name="Ebbesson L."/>
            <person name="Teles M."/>
            <person name="MacKenzie S."/>
            <person name="Amaro C."/>
        </authorList>
    </citation>
    <scope>NUCLEOTIDE SEQUENCE</scope>
</reference>
<protein>
    <submittedName>
        <fullName evidence="1">Uncharacterized protein</fullName>
    </submittedName>
</protein>
<dbReference type="EMBL" id="GBXM01021997">
    <property type="protein sequence ID" value="JAH86580.1"/>
    <property type="molecule type" value="Transcribed_RNA"/>
</dbReference>
<proteinExistence type="predicted"/>
<name>A0A0E9WAG8_ANGAN</name>